<sequence length="67" mass="7786">MKHEKPYNANSNCLQDWHLDTLREKMVLWLVSIWEPFVVLCGTLYGTEGLKNCESSKVEPFCLTKNP</sequence>
<accession>A0A0E9XD93</accession>
<reference evidence="1" key="2">
    <citation type="journal article" date="2015" name="Fish Shellfish Immunol.">
        <title>Early steps in the European eel (Anguilla anguilla)-Vibrio vulnificus interaction in the gills: Role of the RtxA13 toxin.</title>
        <authorList>
            <person name="Callol A."/>
            <person name="Pajuelo D."/>
            <person name="Ebbesson L."/>
            <person name="Teles M."/>
            <person name="MacKenzie S."/>
            <person name="Amaro C."/>
        </authorList>
    </citation>
    <scope>NUCLEOTIDE SEQUENCE</scope>
</reference>
<proteinExistence type="predicted"/>
<organism evidence="1">
    <name type="scientific">Anguilla anguilla</name>
    <name type="common">European freshwater eel</name>
    <name type="synonym">Muraena anguilla</name>
    <dbReference type="NCBI Taxonomy" id="7936"/>
    <lineage>
        <taxon>Eukaryota</taxon>
        <taxon>Metazoa</taxon>
        <taxon>Chordata</taxon>
        <taxon>Craniata</taxon>
        <taxon>Vertebrata</taxon>
        <taxon>Euteleostomi</taxon>
        <taxon>Actinopterygii</taxon>
        <taxon>Neopterygii</taxon>
        <taxon>Teleostei</taxon>
        <taxon>Anguilliformes</taxon>
        <taxon>Anguillidae</taxon>
        <taxon>Anguilla</taxon>
    </lineage>
</organism>
<name>A0A0E9XD93_ANGAN</name>
<protein>
    <submittedName>
        <fullName evidence="1">Uncharacterized protein</fullName>
    </submittedName>
</protein>
<dbReference type="AlphaFoldDB" id="A0A0E9XD93"/>
<reference evidence="1" key="1">
    <citation type="submission" date="2014-11" db="EMBL/GenBank/DDBJ databases">
        <authorList>
            <person name="Amaro Gonzalez C."/>
        </authorList>
    </citation>
    <scope>NUCLEOTIDE SEQUENCE</scope>
</reference>
<dbReference type="EMBL" id="GBXM01008797">
    <property type="protein sequence ID" value="JAH99780.1"/>
    <property type="molecule type" value="Transcribed_RNA"/>
</dbReference>
<evidence type="ECO:0000313" key="1">
    <source>
        <dbReference type="EMBL" id="JAH99780.1"/>
    </source>
</evidence>